<proteinExistence type="predicted"/>
<evidence type="ECO:0000256" key="1">
    <source>
        <dbReference type="ARBA" id="ARBA00004651"/>
    </source>
</evidence>
<feature type="transmembrane region" description="Helical" evidence="5">
    <location>
        <begin position="201"/>
        <end position="218"/>
    </location>
</feature>
<dbReference type="Gene3D" id="1.20.1250.20">
    <property type="entry name" value="MFS general substrate transporter like domains"/>
    <property type="match status" value="1"/>
</dbReference>
<accession>A0ABV3GQ72</accession>
<protein>
    <submittedName>
        <fullName evidence="7">MFS transporter</fullName>
    </submittedName>
</protein>
<dbReference type="EMBL" id="JBFALK010000024">
    <property type="protein sequence ID" value="MEV0973798.1"/>
    <property type="molecule type" value="Genomic_DNA"/>
</dbReference>
<dbReference type="PROSITE" id="PS50850">
    <property type="entry name" value="MFS"/>
    <property type="match status" value="1"/>
</dbReference>
<comment type="caution">
    <text evidence="7">The sequence shown here is derived from an EMBL/GenBank/DDBJ whole genome shotgun (WGS) entry which is preliminary data.</text>
</comment>
<organism evidence="7 8">
    <name type="scientific">Microtetraspora glauca</name>
    <dbReference type="NCBI Taxonomy" id="1996"/>
    <lineage>
        <taxon>Bacteria</taxon>
        <taxon>Bacillati</taxon>
        <taxon>Actinomycetota</taxon>
        <taxon>Actinomycetes</taxon>
        <taxon>Streptosporangiales</taxon>
        <taxon>Streptosporangiaceae</taxon>
        <taxon>Microtetraspora</taxon>
    </lineage>
</organism>
<evidence type="ECO:0000313" key="7">
    <source>
        <dbReference type="EMBL" id="MEV0973798.1"/>
    </source>
</evidence>
<keyword evidence="8" id="KW-1185">Reference proteome</keyword>
<evidence type="ECO:0000259" key="6">
    <source>
        <dbReference type="PROSITE" id="PS50850"/>
    </source>
</evidence>
<feature type="transmembrane region" description="Helical" evidence="5">
    <location>
        <begin position="396"/>
        <end position="417"/>
    </location>
</feature>
<feature type="transmembrane region" description="Helical" evidence="5">
    <location>
        <begin position="43"/>
        <end position="63"/>
    </location>
</feature>
<feature type="domain" description="Major facilitator superfamily (MFS) profile" evidence="6">
    <location>
        <begin position="8"/>
        <end position="430"/>
    </location>
</feature>
<gene>
    <name evidence="7" type="ORF">AB0I59_34840</name>
</gene>
<feature type="transmembrane region" description="Helical" evidence="5">
    <location>
        <begin position="133"/>
        <end position="156"/>
    </location>
</feature>
<dbReference type="PANTHER" id="PTHR42718">
    <property type="entry name" value="MAJOR FACILITATOR SUPERFAMILY MULTIDRUG TRANSPORTER MFSC"/>
    <property type="match status" value="1"/>
</dbReference>
<dbReference type="Gene3D" id="1.20.1720.10">
    <property type="entry name" value="Multidrug resistance protein D"/>
    <property type="match status" value="1"/>
</dbReference>
<feature type="transmembrane region" description="Helical" evidence="5">
    <location>
        <begin position="75"/>
        <end position="100"/>
    </location>
</feature>
<dbReference type="PANTHER" id="PTHR42718:SF39">
    <property type="entry name" value="ACTINORHODIN TRANSPORTER-RELATED"/>
    <property type="match status" value="1"/>
</dbReference>
<reference evidence="7 8" key="1">
    <citation type="submission" date="2024-06" db="EMBL/GenBank/DDBJ databases">
        <title>The Natural Products Discovery Center: Release of the First 8490 Sequenced Strains for Exploring Actinobacteria Biosynthetic Diversity.</title>
        <authorList>
            <person name="Kalkreuter E."/>
            <person name="Kautsar S.A."/>
            <person name="Yang D."/>
            <person name="Bader C.D."/>
            <person name="Teijaro C.N."/>
            <person name="Fluegel L."/>
            <person name="Davis C.M."/>
            <person name="Simpson J.R."/>
            <person name="Lauterbach L."/>
            <person name="Steele A.D."/>
            <person name="Gui C."/>
            <person name="Meng S."/>
            <person name="Li G."/>
            <person name="Viehrig K."/>
            <person name="Ye F."/>
            <person name="Su P."/>
            <person name="Kiefer A.F."/>
            <person name="Nichols A."/>
            <person name="Cepeda A.J."/>
            <person name="Yan W."/>
            <person name="Fan B."/>
            <person name="Jiang Y."/>
            <person name="Adhikari A."/>
            <person name="Zheng C.-J."/>
            <person name="Schuster L."/>
            <person name="Cowan T.M."/>
            <person name="Smanski M.J."/>
            <person name="Chevrette M.G."/>
            <person name="De Carvalho L.P.S."/>
            <person name="Shen B."/>
        </authorList>
    </citation>
    <scope>NUCLEOTIDE SEQUENCE [LARGE SCALE GENOMIC DNA]</scope>
    <source>
        <strain evidence="7 8">NPDC050100</strain>
    </source>
</reference>
<name>A0ABV3GQ72_MICGL</name>
<dbReference type="RefSeq" id="WP_358139737.1">
    <property type="nucleotide sequence ID" value="NZ_JBFALK010000024.1"/>
</dbReference>
<comment type="subcellular location">
    <subcellularLocation>
        <location evidence="1">Cell membrane</location>
        <topology evidence="1">Multi-pass membrane protein</topology>
    </subcellularLocation>
</comment>
<feature type="transmembrane region" description="Helical" evidence="5">
    <location>
        <begin position="162"/>
        <end position="181"/>
    </location>
</feature>
<sequence>MRTAQRTVLPVLLAGQAMASLDSNIVTVVLPSIQRAYAADGATVQLIATGYGLTMGVLIVTGARLGDLLGHRRAFLSGVAGFTAASALCGLAPSVAVLVVARVAQAVAGALLIPQVFSLIQLRFAGRARERAVGLYAMVLGLCVAVGQLLGGLVAGADLPGLGWRAVFLINLPVGLVVLAIGRRTLPVAGGDRSVRLDPAGVVLLTVAMLALTVPLMLGRQYGWRPWTWIALLTGAGLLAAFVRHESRTAFPLLDLRLTLRAGIVPGLVNCCLVSAAYAGLIFSLTLHLQGELGVGPLGAGLAFLPYAVGFGGTSLLAHRLPGRHLPAVGTAVFAAAVAVLAAGGGWPGAWSAPVLLVASAGHAAGYTPLVARLARRVGPDGASALTALNSTGPMLAQASAVAVFGGLYLVGGLVWAELAIVATLAVGVRCCLPYPD</sequence>
<evidence type="ECO:0000256" key="4">
    <source>
        <dbReference type="ARBA" id="ARBA00023136"/>
    </source>
</evidence>
<feature type="transmembrane region" description="Helical" evidence="5">
    <location>
        <begin position="224"/>
        <end position="243"/>
    </location>
</feature>
<feature type="transmembrane region" description="Helical" evidence="5">
    <location>
        <begin position="106"/>
        <end position="126"/>
    </location>
</feature>
<dbReference type="InterPro" id="IPR020846">
    <property type="entry name" value="MFS_dom"/>
</dbReference>
<dbReference type="Proteomes" id="UP001551675">
    <property type="component" value="Unassembled WGS sequence"/>
</dbReference>
<evidence type="ECO:0000313" key="8">
    <source>
        <dbReference type="Proteomes" id="UP001551675"/>
    </source>
</evidence>
<keyword evidence="3 5" id="KW-1133">Transmembrane helix</keyword>
<keyword evidence="4 5" id="KW-0472">Membrane</keyword>
<feature type="transmembrane region" description="Helical" evidence="5">
    <location>
        <begin position="325"/>
        <end position="347"/>
    </location>
</feature>
<dbReference type="InterPro" id="IPR011701">
    <property type="entry name" value="MFS"/>
</dbReference>
<feature type="transmembrane region" description="Helical" evidence="5">
    <location>
        <begin position="298"/>
        <end position="318"/>
    </location>
</feature>
<dbReference type="InterPro" id="IPR036259">
    <property type="entry name" value="MFS_trans_sf"/>
</dbReference>
<evidence type="ECO:0000256" key="3">
    <source>
        <dbReference type="ARBA" id="ARBA00022989"/>
    </source>
</evidence>
<evidence type="ECO:0000256" key="5">
    <source>
        <dbReference type="SAM" id="Phobius"/>
    </source>
</evidence>
<evidence type="ECO:0000256" key="2">
    <source>
        <dbReference type="ARBA" id="ARBA00022692"/>
    </source>
</evidence>
<keyword evidence="2 5" id="KW-0812">Transmembrane</keyword>
<feature type="transmembrane region" description="Helical" evidence="5">
    <location>
        <begin position="264"/>
        <end position="286"/>
    </location>
</feature>
<dbReference type="Pfam" id="PF07690">
    <property type="entry name" value="MFS_1"/>
    <property type="match status" value="1"/>
</dbReference>
<dbReference type="SUPFAM" id="SSF103473">
    <property type="entry name" value="MFS general substrate transporter"/>
    <property type="match status" value="1"/>
</dbReference>